<dbReference type="AlphaFoldDB" id="A0A5Q2FIM0"/>
<feature type="region of interest" description="Disordered" evidence="1">
    <location>
        <begin position="164"/>
        <end position="196"/>
    </location>
</feature>
<evidence type="ECO:0000313" key="2">
    <source>
        <dbReference type="EMBL" id="QGF24206.1"/>
    </source>
</evidence>
<dbReference type="RefSeq" id="WP_153572735.1">
    <property type="nucleotide sequence ID" value="NZ_CP045725.1"/>
</dbReference>
<dbReference type="Proteomes" id="UP000386847">
    <property type="component" value="Chromosome"/>
</dbReference>
<accession>A0A5Q2FIM0</accession>
<sequence length="294" mass="31000">MQAQEILTDYAHEAQSRLGPVAHEAQVRLAPVAHEAKVRGVAGARGTLQTVAPRIEQALLAVGPLAEEAAARIKEDVVPRAEKLLDKAADAVAAEAAAVAPKGKKLSRKAAKQLAKADARLAKAQAKLEGRRRGGTTWKVLLILTALAGIALVVAKKLGSPKEDAWQNYQPTQPAEPRPSTPAPAEEPTAEAPVAADIPLDEMDDEMAEAEAEMIGEGGGISEFDRAVSTDTATSYGPDSYVGIEPPEGFPIKGNPRSMKYHLPGSDSYNRTVTDVWFATEEAAAAAGFTKATR</sequence>
<evidence type="ECO:0000256" key="1">
    <source>
        <dbReference type="SAM" id="MobiDB-lite"/>
    </source>
</evidence>
<reference evidence="2 3" key="1">
    <citation type="submission" date="2019-10" db="EMBL/GenBank/DDBJ databases">
        <title>Genomic analysis of Raineyella sp. CBA3103.</title>
        <authorList>
            <person name="Roh S.W."/>
        </authorList>
    </citation>
    <scope>NUCLEOTIDE SEQUENCE [LARGE SCALE GENOMIC DNA]</scope>
    <source>
        <strain evidence="2 3">CBA3103</strain>
    </source>
</reference>
<keyword evidence="3" id="KW-1185">Reference proteome</keyword>
<dbReference type="SUPFAM" id="SSF58113">
    <property type="entry name" value="Apolipoprotein A-I"/>
    <property type="match status" value="1"/>
</dbReference>
<organism evidence="2 3">
    <name type="scientific">Raineyella fluvialis</name>
    <dbReference type="NCBI Taxonomy" id="2662261"/>
    <lineage>
        <taxon>Bacteria</taxon>
        <taxon>Bacillati</taxon>
        <taxon>Actinomycetota</taxon>
        <taxon>Actinomycetes</taxon>
        <taxon>Propionibacteriales</taxon>
        <taxon>Propionibacteriaceae</taxon>
        <taxon>Raineyella</taxon>
    </lineage>
</organism>
<feature type="compositionally biased region" description="Low complexity" evidence="1">
    <location>
        <begin position="183"/>
        <end position="196"/>
    </location>
</feature>
<gene>
    <name evidence="2" type="ORF">Rai3103_11595</name>
</gene>
<dbReference type="EMBL" id="CP045725">
    <property type="protein sequence ID" value="QGF24206.1"/>
    <property type="molecule type" value="Genomic_DNA"/>
</dbReference>
<evidence type="ECO:0000313" key="3">
    <source>
        <dbReference type="Proteomes" id="UP000386847"/>
    </source>
</evidence>
<dbReference type="KEGG" id="rain:Rai3103_11595"/>
<protein>
    <submittedName>
        <fullName evidence="2">Uncharacterized protein</fullName>
    </submittedName>
</protein>
<name>A0A5Q2FIM0_9ACTN</name>
<proteinExistence type="predicted"/>